<feature type="region of interest" description="Disordered" evidence="1">
    <location>
        <begin position="326"/>
        <end position="350"/>
    </location>
</feature>
<feature type="region of interest" description="Disordered" evidence="1">
    <location>
        <begin position="439"/>
        <end position="624"/>
    </location>
</feature>
<feature type="compositionally biased region" description="Polar residues" evidence="1">
    <location>
        <begin position="574"/>
        <end position="583"/>
    </location>
</feature>
<gene>
    <name evidence="2" type="ORF">SEPCBS57363_003248</name>
</gene>
<feature type="compositionally biased region" description="Low complexity" evidence="1">
    <location>
        <begin position="326"/>
        <end position="347"/>
    </location>
</feature>
<dbReference type="Proteomes" id="UP001642501">
    <property type="component" value="Unassembled WGS sequence"/>
</dbReference>
<dbReference type="EMBL" id="CAWUOM010000050">
    <property type="protein sequence ID" value="CAK7268745.1"/>
    <property type="molecule type" value="Genomic_DNA"/>
</dbReference>
<feature type="compositionally biased region" description="Low complexity" evidence="1">
    <location>
        <begin position="607"/>
        <end position="624"/>
    </location>
</feature>
<feature type="region of interest" description="Disordered" evidence="1">
    <location>
        <begin position="368"/>
        <end position="408"/>
    </location>
</feature>
<evidence type="ECO:0000313" key="3">
    <source>
        <dbReference type="Proteomes" id="UP001642501"/>
    </source>
</evidence>
<feature type="compositionally biased region" description="Polar residues" evidence="1">
    <location>
        <begin position="529"/>
        <end position="540"/>
    </location>
</feature>
<protein>
    <submittedName>
        <fullName evidence="2">Uncharacterized protein</fullName>
    </submittedName>
</protein>
<feature type="compositionally biased region" description="Basic and acidic residues" evidence="1">
    <location>
        <begin position="486"/>
        <end position="499"/>
    </location>
</feature>
<evidence type="ECO:0000256" key="1">
    <source>
        <dbReference type="SAM" id="MobiDB-lite"/>
    </source>
</evidence>
<evidence type="ECO:0000313" key="2">
    <source>
        <dbReference type="EMBL" id="CAK7268745.1"/>
    </source>
</evidence>
<keyword evidence="3" id="KW-1185">Reference proteome</keyword>
<comment type="caution">
    <text evidence="2">The sequence shown here is derived from an EMBL/GenBank/DDBJ whole genome shotgun (WGS) entry which is preliminary data.</text>
</comment>
<proteinExistence type="predicted"/>
<name>A0ABP0DKH8_9PEZI</name>
<feature type="compositionally biased region" description="Polar residues" evidence="1">
    <location>
        <begin position="439"/>
        <end position="461"/>
    </location>
</feature>
<reference evidence="2 3" key="1">
    <citation type="submission" date="2024-01" db="EMBL/GenBank/DDBJ databases">
        <authorList>
            <person name="Allen C."/>
            <person name="Tagirdzhanova G."/>
        </authorList>
    </citation>
    <scope>NUCLEOTIDE SEQUENCE [LARGE SCALE GENOMIC DNA]</scope>
    <source>
        <strain evidence="2 3">CBS 573.63</strain>
    </source>
</reference>
<sequence length="667" mass="71151">MNSGSLAQMAHSNFDAPSGLAMPMSGLASRRGGQSIKPLSIDAIKSGSEKDNGIATPRTSRSHLLAGLRTAPKSATAASFSLQSPKTASLMNQQSHHAVTGGMYNGMTEHIYGSPKTSLPRFAQLQAYNAIHNSNNNAGAAAVAAAAAYGQTHYTPDEVLAPPEIQIGRNSAAADADYAELVATNMYLAAQQQRLQQQLMTVQAAQQQFQNLSLGGGNSVSAQQQSVLQQAAYQQVLYQQQQQQVAAQQQIQQQQLLNSGSVYAIVDPSTGQQTLYVGQNNAQMNNAYVDQYNASLQQLQQLQLLQHQLQQHQLQQQQQQNQQHQQQQQQQQQQQLHQHQASQHQQQFRQPSPITAPRIQVAPPSVEGAAYGGLHRNLSPPRRFDSSSASNLDQHTPLPPPSSNAFRRGHKKSMSLFGTAAISASTLDGTHGLQSSNTALELSKPTSFKPTTVPSNATQAGTYGPGQARAGEHPIRQPRGPPSFDELARKPTSKHEDSKNFVSRTLKRTGQILASASSSHRDVAVGTSAAGSSGNISPMSETAEDLAMPLTDDESVSGRSGSGSLNGDDVEYSLPSSRTSTGSWGAIGSERPRSREKGRQSSESLKEAAAAAASASSTASTITEGDIAPGSFAAVFKTAARPAETGPQRRAPMLKLFNAAERRRFNA</sequence>
<feature type="compositionally biased region" description="Basic and acidic residues" evidence="1">
    <location>
        <begin position="590"/>
        <end position="606"/>
    </location>
</feature>
<organism evidence="2 3">
    <name type="scientific">Sporothrix epigloea</name>
    <dbReference type="NCBI Taxonomy" id="1892477"/>
    <lineage>
        <taxon>Eukaryota</taxon>
        <taxon>Fungi</taxon>
        <taxon>Dikarya</taxon>
        <taxon>Ascomycota</taxon>
        <taxon>Pezizomycotina</taxon>
        <taxon>Sordariomycetes</taxon>
        <taxon>Sordariomycetidae</taxon>
        <taxon>Ophiostomatales</taxon>
        <taxon>Ophiostomataceae</taxon>
        <taxon>Sporothrix</taxon>
    </lineage>
</organism>
<accession>A0ABP0DKH8</accession>